<evidence type="ECO:0000313" key="3">
    <source>
        <dbReference type="Proteomes" id="UP000199149"/>
    </source>
</evidence>
<dbReference type="OrthoDB" id="9806473at2"/>
<protein>
    <submittedName>
        <fullName evidence="2">Glyoxalase superfamily enzyme, possibly 3-demethylubiquinone-9 3-methyltransferase</fullName>
    </submittedName>
</protein>
<dbReference type="RefSeq" id="WP_092908650.1">
    <property type="nucleotide sequence ID" value="NZ_FOUZ01000010.1"/>
</dbReference>
<dbReference type="Pfam" id="PF06983">
    <property type="entry name" value="3-dmu-9_3-mt"/>
    <property type="match status" value="2"/>
</dbReference>
<keyword evidence="2" id="KW-0830">Ubiquinone</keyword>
<keyword evidence="2" id="KW-0489">Methyltransferase</keyword>
<reference evidence="3" key="1">
    <citation type="submission" date="2016-10" db="EMBL/GenBank/DDBJ databases">
        <authorList>
            <person name="Varghese N."/>
            <person name="Submissions S."/>
        </authorList>
    </citation>
    <scope>NUCLEOTIDE SEQUENCE [LARGE SCALE GENOMIC DNA]</scope>
    <source>
        <strain evidence="3">XJ109</strain>
    </source>
</reference>
<dbReference type="Gene3D" id="3.30.720.110">
    <property type="match status" value="1"/>
</dbReference>
<dbReference type="AlphaFoldDB" id="A0A1I4Y266"/>
<dbReference type="InterPro" id="IPR028973">
    <property type="entry name" value="PhnB-like"/>
</dbReference>
<organism evidence="2 3">
    <name type="scientific">Algoriella xinjiangensis</name>
    <dbReference type="NCBI Taxonomy" id="684065"/>
    <lineage>
        <taxon>Bacteria</taxon>
        <taxon>Pseudomonadati</taxon>
        <taxon>Bacteroidota</taxon>
        <taxon>Flavobacteriia</taxon>
        <taxon>Flavobacteriales</taxon>
        <taxon>Weeksellaceae</taxon>
        <taxon>Algoriella</taxon>
    </lineage>
</organism>
<dbReference type="STRING" id="684065.SAMN05421738_11079"/>
<keyword evidence="2" id="KW-0808">Transferase</keyword>
<dbReference type="EMBL" id="FOUZ01000010">
    <property type="protein sequence ID" value="SFN32126.1"/>
    <property type="molecule type" value="Genomic_DNA"/>
</dbReference>
<feature type="domain" description="PhnB-like" evidence="1">
    <location>
        <begin position="5"/>
        <end position="115"/>
    </location>
</feature>
<dbReference type="GO" id="GO:0008168">
    <property type="term" value="F:methyltransferase activity"/>
    <property type="evidence" value="ECO:0007669"/>
    <property type="project" value="UniProtKB-KW"/>
</dbReference>
<evidence type="ECO:0000313" key="2">
    <source>
        <dbReference type="EMBL" id="SFN32126.1"/>
    </source>
</evidence>
<dbReference type="SUPFAM" id="SSF54593">
    <property type="entry name" value="Glyoxalase/Bleomycin resistance protein/Dihydroxybiphenyl dioxygenase"/>
    <property type="match status" value="2"/>
</dbReference>
<dbReference type="Gene3D" id="3.30.720.100">
    <property type="match status" value="1"/>
</dbReference>
<name>A0A1I4Y266_9FLAO</name>
<dbReference type="PANTHER" id="PTHR33990">
    <property type="entry name" value="PROTEIN YJDN-RELATED"/>
    <property type="match status" value="1"/>
</dbReference>
<accession>A0A1I4Y266</accession>
<gene>
    <name evidence="2" type="ORF">SAMN05421738_11079</name>
</gene>
<sequence>MEKQTIIPSIWFDNNAEEAFLYYQSIFPNSSIKKSSPIVVEANLSGVNFIGINGGNMFQPNSSISFMVLCETQEEIEHIWKNLQRNGKVLMSLDEYPWSKCYGWIIDRYHVSWQLYLGKLNDVNQQKIVPTLMFCGPQQGKCEDALNYYEAIFPNFKQEGILKYDENFRPNQIQHSQFVANNFTMMAMDSGVDQDFTFTEGISLTITCKNQEEIDFYWNHFTKNGEESRCGWCKDAFGVSWQIVPENIGQLLQNPKAQEALMKMNKIIISDLI</sequence>
<feature type="domain" description="PhnB-like" evidence="1">
    <location>
        <begin position="126"/>
        <end position="244"/>
    </location>
</feature>
<dbReference type="Gene3D" id="3.10.180.10">
    <property type="entry name" value="2,3-Dihydroxybiphenyl 1,2-Dioxygenase, domain 1"/>
    <property type="match status" value="1"/>
</dbReference>
<evidence type="ECO:0000259" key="1">
    <source>
        <dbReference type="Pfam" id="PF06983"/>
    </source>
</evidence>
<proteinExistence type="predicted"/>
<dbReference type="Proteomes" id="UP000199149">
    <property type="component" value="Unassembled WGS sequence"/>
</dbReference>
<dbReference type="GO" id="GO:0032259">
    <property type="term" value="P:methylation"/>
    <property type="evidence" value="ECO:0007669"/>
    <property type="project" value="UniProtKB-KW"/>
</dbReference>
<dbReference type="CDD" id="cd06588">
    <property type="entry name" value="PhnB_like"/>
    <property type="match status" value="2"/>
</dbReference>
<keyword evidence="3" id="KW-1185">Reference proteome</keyword>
<dbReference type="InterPro" id="IPR029068">
    <property type="entry name" value="Glyas_Bleomycin-R_OHBP_Dase"/>
</dbReference>